<evidence type="ECO:0000256" key="14">
    <source>
        <dbReference type="ARBA" id="ARBA00023128"/>
    </source>
</evidence>
<evidence type="ECO:0000259" key="18">
    <source>
        <dbReference type="Pfam" id="PF00361"/>
    </source>
</evidence>
<dbReference type="Pfam" id="PF00361">
    <property type="entry name" value="Proton_antipo_M"/>
    <property type="match status" value="1"/>
</dbReference>
<accession>Q9G5Y7</accession>
<feature type="transmembrane region" description="Helical" evidence="17">
    <location>
        <begin position="56"/>
        <end position="82"/>
    </location>
</feature>
<feature type="transmembrane region" description="Helical" evidence="17">
    <location>
        <begin position="179"/>
        <end position="197"/>
    </location>
</feature>
<reference evidence="20" key="1">
    <citation type="journal article" date="2000" name="Syst. Biol.">
        <title>Evaluating trans-tethys migration: an example using acrodont lizard phylogenetics.</title>
        <authorList>
            <person name="Macey J.R."/>
            <person name="Schulte J.A.II."/>
            <person name="Larson A."/>
            <person name="Ananjeva N.B."/>
            <person name="Wang Y."/>
            <person name="Pethiyagoda R."/>
            <person name="Rastegar-Pouyani N."/>
            <person name="Papenfuss T.J."/>
        </authorList>
    </citation>
    <scope>NUCLEOTIDE SEQUENCE</scope>
</reference>
<evidence type="ECO:0000313" key="20">
    <source>
        <dbReference type="EMBL" id="AAG00748.1"/>
    </source>
</evidence>
<keyword evidence="14 17" id="KW-0496">Mitochondrion</keyword>
<evidence type="ECO:0000256" key="6">
    <source>
        <dbReference type="ARBA" id="ARBA00022660"/>
    </source>
</evidence>
<gene>
    <name evidence="20" type="primary">ND2</name>
</gene>
<dbReference type="InterPro" id="IPR003917">
    <property type="entry name" value="NADH_UbQ_OxRdtase_chain2"/>
</dbReference>
<evidence type="ECO:0000256" key="9">
    <source>
        <dbReference type="ARBA" id="ARBA00022967"/>
    </source>
</evidence>
<evidence type="ECO:0000256" key="12">
    <source>
        <dbReference type="ARBA" id="ARBA00023027"/>
    </source>
</evidence>
<feature type="transmembrane region" description="Helical" evidence="17">
    <location>
        <begin position="233"/>
        <end position="255"/>
    </location>
</feature>
<keyword evidence="13 17" id="KW-0830">Ubiquinone</keyword>
<dbReference type="InterPro" id="IPR010933">
    <property type="entry name" value="NADH_DH_su2_C"/>
</dbReference>
<keyword evidence="8 17" id="KW-0999">Mitochondrion inner membrane</keyword>
<comment type="catalytic activity">
    <reaction evidence="16 17">
        <text>a ubiquinone + NADH + 5 H(+)(in) = a ubiquinol + NAD(+) + 4 H(+)(out)</text>
        <dbReference type="Rhea" id="RHEA:29091"/>
        <dbReference type="Rhea" id="RHEA-COMP:9565"/>
        <dbReference type="Rhea" id="RHEA-COMP:9566"/>
        <dbReference type="ChEBI" id="CHEBI:15378"/>
        <dbReference type="ChEBI" id="CHEBI:16389"/>
        <dbReference type="ChEBI" id="CHEBI:17976"/>
        <dbReference type="ChEBI" id="CHEBI:57540"/>
        <dbReference type="ChEBI" id="CHEBI:57945"/>
        <dbReference type="EC" id="7.1.1.2"/>
    </reaction>
</comment>
<evidence type="ECO:0000256" key="2">
    <source>
        <dbReference type="ARBA" id="ARBA00007012"/>
    </source>
</evidence>
<protein>
    <recommendedName>
        <fullName evidence="4 17">NADH-ubiquinone oxidoreductase chain 2</fullName>
        <ecNumber evidence="3 17">7.1.1.2</ecNumber>
    </recommendedName>
</protein>
<feature type="domain" description="NADH dehydrogenase subunit 2 C-terminal" evidence="19">
    <location>
        <begin position="292"/>
        <end position="341"/>
    </location>
</feature>
<dbReference type="PRINTS" id="PR01436">
    <property type="entry name" value="NADHDHGNASE2"/>
</dbReference>
<keyword evidence="11 17" id="KW-1133">Transmembrane helix</keyword>
<feature type="transmembrane region" description="Helical" evidence="17">
    <location>
        <begin position="152"/>
        <end position="172"/>
    </location>
</feature>
<organism evidence="20">
    <name type="scientific">Agama agama</name>
    <name type="common">Red-headed rock agama</name>
    <dbReference type="NCBI Taxonomy" id="103336"/>
    <lineage>
        <taxon>Eukaryota</taxon>
        <taxon>Metazoa</taxon>
        <taxon>Chordata</taxon>
        <taxon>Craniata</taxon>
        <taxon>Vertebrata</taxon>
        <taxon>Euteleostomi</taxon>
        <taxon>Lepidosauria</taxon>
        <taxon>Squamata</taxon>
        <taxon>Bifurcata</taxon>
        <taxon>Unidentata</taxon>
        <taxon>Episquamata</taxon>
        <taxon>Toxicofera</taxon>
        <taxon>Iguania</taxon>
        <taxon>Acrodonta</taxon>
        <taxon>Agamidae</taxon>
        <taxon>Agaminae</taxon>
        <taxon>Agama</taxon>
    </lineage>
</organism>
<comment type="subcellular location">
    <subcellularLocation>
        <location evidence="1 17">Mitochondrion inner membrane</location>
        <topology evidence="1 17">Multi-pass membrane protein</topology>
    </subcellularLocation>
</comment>
<reference evidence="20" key="2">
    <citation type="journal article" date="2000" name="Syst. Biol.">
        <title>Evolution and phylogenetic information content of mitochondrial genomic structural features illustrated with acrodont lizards.</title>
        <authorList>
            <person name="Macey J.R."/>
            <person name="Schulte J.A.II."/>
            <person name="Larson A."/>
        </authorList>
    </citation>
    <scope>NUCLEOTIDE SEQUENCE</scope>
</reference>
<dbReference type="EMBL" id="AF128504">
    <property type="protein sequence ID" value="AAG00748.1"/>
    <property type="molecule type" value="Genomic_DNA"/>
</dbReference>
<evidence type="ECO:0000259" key="19">
    <source>
        <dbReference type="Pfam" id="PF06444"/>
    </source>
</evidence>
<keyword evidence="5" id="KW-0813">Transport</keyword>
<evidence type="ECO:0000256" key="17">
    <source>
        <dbReference type="RuleBase" id="RU003403"/>
    </source>
</evidence>
<feature type="domain" description="NADH:quinone oxidoreductase/Mrp antiporter transmembrane" evidence="18">
    <location>
        <begin position="24"/>
        <end position="285"/>
    </location>
</feature>
<dbReference type="GO" id="GO:0008137">
    <property type="term" value="F:NADH dehydrogenase (ubiquinone) activity"/>
    <property type="evidence" value="ECO:0007669"/>
    <property type="project" value="UniProtKB-EC"/>
</dbReference>
<evidence type="ECO:0000256" key="7">
    <source>
        <dbReference type="ARBA" id="ARBA00022692"/>
    </source>
</evidence>
<dbReference type="GO" id="GO:0006120">
    <property type="term" value="P:mitochondrial electron transport, NADH to ubiquinone"/>
    <property type="evidence" value="ECO:0007669"/>
    <property type="project" value="InterPro"/>
</dbReference>
<evidence type="ECO:0000256" key="13">
    <source>
        <dbReference type="ARBA" id="ARBA00023075"/>
    </source>
</evidence>
<feature type="transmembrane region" description="Helical" evidence="17">
    <location>
        <begin position="275"/>
        <end position="296"/>
    </location>
</feature>
<dbReference type="Pfam" id="PF06444">
    <property type="entry name" value="NADH_dehy_S2_C"/>
    <property type="match status" value="1"/>
</dbReference>
<keyword evidence="10 17" id="KW-0249">Electron transport</keyword>
<dbReference type="EC" id="7.1.1.2" evidence="3 17"/>
<dbReference type="PANTHER" id="PTHR46552:SF1">
    <property type="entry name" value="NADH-UBIQUINONE OXIDOREDUCTASE CHAIN 2"/>
    <property type="match status" value="1"/>
</dbReference>
<evidence type="ECO:0000256" key="16">
    <source>
        <dbReference type="ARBA" id="ARBA00049551"/>
    </source>
</evidence>
<evidence type="ECO:0000256" key="4">
    <source>
        <dbReference type="ARBA" id="ARBA00021008"/>
    </source>
</evidence>
<name>Q9G5Y7_AGAAG</name>
<evidence type="ECO:0000256" key="3">
    <source>
        <dbReference type="ARBA" id="ARBA00012944"/>
    </source>
</evidence>
<comment type="function">
    <text evidence="17">Core subunit of the mitochondrial membrane respiratory chain NADH dehydrogenase (Complex I) which catalyzes electron transfer from NADH through the respiratory chain, using ubiquinone as an electron acceptor. Essential for the catalytic activity and assembly of complex I.</text>
</comment>
<sequence>MTLLPTPLALMCLLTPTTLLAMISNHWVLAWAGLEMSMMTTLLLIQKPKTTRSNEAAIKYFITQVIASTMMLAAAMINMLYTGSWNIMQMDNKFSTTLTIMSLALKMGAAPMHFWLPEVLQGSPLPAVFIITTWQKIVPTALMCMIWKNEHFWTLTTIATLSILIGGLGAINQPQMRKIIAFSSVNSTGWTLLIMALDNLLALINMMIYINLISIILYTMTKLPSKTLQNWTMLYMRLQTLGLMTALATLATSGLPPTAGWVPKMATLDRMLEQHQLTIVATTLTLLSLITLLFYIRMTYISTMMSNPSTTNTQTKWRPKEQTMQWLPVLTSNIITTFILLPAIMPY</sequence>
<feature type="transmembrane region" description="Helical" evidence="17">
    <location>
        <begin position="94"/>
        <end position="116"/>
    </location>
</feature>
<keyword evidence="12 17" id="KW-0520">NAD</keyword>
<keyword evidence="6 17" id="KW-0679">Respiratory chain</keyword>
<evidence type="ECO:0000256" key="5">
    <source>
        <dbReference type="ARBA" id="ARBA00022448"/>
    </source>
</evidence>
<dbReference type="InterPro" id="IPR001750">
    <property type="entry name" value="ND/Mrp_TM"/>
</dbReference>
<evidence type="ECO:0000256" key="11">
    <source>
        <dbReference type="ARBA" id="ARBA00022989"/>
    </source>
</evidence>
<dbReference type="AlphaFoldDB" id="Q9G5Y7"/>
<feature type="transmembrane region" description="Helical" evidence="17">
    <location>
        <begin position="203"/>
        <end position="221"/>
    </location>
</feature>
<proteinExistence type="inferred from homology"/>
<dbReference type="PANTHER" id="PTHR46552">
    <property type="entry name" value="NADH-UBIQUINONE OXIDOREDUCTASE CHAIN 2"/>
    <property type="match status" value="1"/>
</dbReference>
<keyword evidence="9 17" id="KW-1278">Translocase</keyword>
<comment type="similarity">
    <text evidence="2 17">Belongs to the complex I subunit 2 family.</text>
</comment>
<evidence type="ECO:0000256" key="8">
    <source>
        <dbReference type="ARBA" id="ARBA00022792"/>
    </source>
</evidence>
<keyword evidence="15 17" id="KW-0472">Membrane</keyword>
<evidence type="ECO:0000256" key="15">
    <source>
        <dbReference type="ARBA" id="ARBA00023136"/>
    </source>
</evidence>
<keyword evidence="7 17" id="KW-0812">Transmembrane</keyword>
<geneLocation type="mitochondrion" evidence="20"/>
<evidence type="ECO:0000256" key="1">
    <source>
        <dbReference type="ARBA" id="ARBA00004448"/>
    </source>
</evidence>
<dbReference type="InterPro" id="IPR050175">
    <property type="entry name" value="Complex_I_Subunit_2"/>
</dbReference>
<dbReference type="GO" id="GO:0005743">
    <property type="term" value="C:mitochondrial inner membrane"/>
    <property type="evidence" value="ECO:0007669"/>
    <property type="project" value="UniProtKB-SubCell"/>
</dbReference>
<evidence type="ECO:0000256" key="10">
    <source>
        <dbReference type="ARBA" id="ARBA00022982"/>
    </source>
</evidence>
<feature type="transmembrane region" description="Helical" evidence="17">
    <location>
        <begin position="326"/>
        <end position="345"/>
    </location>
</feature>